<dbReference type="STRING" id="35622.SAMN04489764_1121"/>
<evidence type="ECO:0000256" key="1">
    <source>
        <dbReference type="ARBA" id="ARBA00023015"/>
    </source>
</evidence>
<dbReference type="GO" id="GO:0003700">
    <property type="term" value="F:DNA-binding transcription factor activity"/>
    <property type="evidence" value="ECO:0007669"/>
    <property type="project" value="TreeGrafter"/>
</dbReference>
<dbReference type="Pfam" id="PF00440">
    <property type="entry name" value="TetR_N"/>
    <property type="match status" value="1"/>
</dbReference>
<proteinExistence type="predicted"/>
<accession>A0A1H1BTX3</accession>
<keyword evidence="1" id="KW-0805">Transcription regulation</keyword>
<dbReference type="SUPFAM" id="SSF48498">
    <property type="entry name" value="Tetracyclin repressor-like, C-terminal domain"/>
    <property type="match status" value="1"/>
</dbReference>
<evidence type="ECO:0000256" key="2">
    <source>
        <dbReference type="ARBA" id="ARBA00023125"/>
    </source>
</evidence>
<sequence>MAPRRVDKAARREEILAAAVRVFARKGFAASRIDDVAAEAGIGKGSVYLYFDSREALLDAAFENMTAAAEDILRRARSSPGPALDRLAVLIGEVLRTVSAEPDLARILLDLWNAGRGGAEGLPLSMAAVYAQYRTVIADLLREAGKEGTARPGLGLAEATVIVGAIEGCLLQWVIDPQVPIADLTGPIVAVCLDGVRTHGRPDRSAGGRP</sequence>
<dbReference type="AlphaFoldDB" id="A0A1H1BTX3"/>
<keyword evidence="2 4" id="KW-0238">DNA-binding</keyword>
<dbReference type="EMBL" id="FNKK01000002">
    <property type="protein sequence ID" value="SDQ55351.1"/>
    <property type="molecule type" value="Genomic_DNA"/>
</dbReference>
<evidence type="ECO:0000256" key="4">
    <source>
        <dbReference type="PROSITE-ProRule" id="PRU00335"/>
    </source>
</evidence>
<dbReference type="OrthoDB" id="3682047at2"/>
<gene>
    <name evidence="6" type="ORF">SAMN04489764_1121</name>
</gene>
<dbReference type="PANTHER" id="PTHR30055:SF234">
    <property type="entry name" value="HTH-TYPE TRANSCRIPTIONAL REGULATOR BETI"/>
    <property type="match status" value="1"/>
</dbReference>
<protein>
    <submittedName>
        <fullName evidence="6">DNA-binding transcriptional regulator, AcrR family</fullName>
    </submittedName>
</protein>
<dbReference type="Gene3D" id="1.10.357.10">
    <property type="entry name" value="Tetracycline Repressor, domain 2"/>
    <property type="match status" value="1"/>
</dbReference>
<feature type="domain" description="HTH tetR-type" evidence="5">
    <location>
        <begin position="9"/>
        <end position="69"/>
    </location>
</feature>
<dbReference type="InterPro" id="IPR050109">
    <property type="entry name" value="HTH-type_TetR-like_transc_reg"/>
</dbReference>
<dbReference type="SUPFAM" id="SSF46689">
    <property type="entry name" value="Homeodomain-like"/>
    <property type="match status" value="1"/>
</dbReference>
<name>A0A1H1BTX3_9ACTN</name>
<dbReference type="GO" id="GO:0000976">
    <property type="term" value="F:transcription cis-regulatory region binding"/>
    <property type="evidence" value="ECO:0007669"/>
    <property type="project" value="TreeGrafter"/>
</dbReference>
<dbReference type="RefSeq" id="WP_093258078.1">
    <property type="nucleotide sequence ID" value="NZ_FNKK01000002.1"/>
</dbReference>
<reference evidence="6 7" key="1">
    <citation type="submission" date="2016-10" db="EMBL/GenBank/DDBJ databases">
        <authorList>
            <person name="de Groot N.N."/>
        </authorList>
    </citation>
    <scope>NUCLEOTIDE SEQUENCE [LARGE SCALE GENOMIC DNA]</scope>
    <source>
        <strain evidence="6 7">DSM 43794</strain>
    </source>
</reference>
<dbReference type="PANTHER" id="PTHR30055">
    <property type="entry name" value="HTH-TYPE TRANSCRIPTIONAL REGULATOR RUTR"/>
    <property type="match status" value="1"/>
</dbReference>
<evidence type="ECO:0000259" key="5">
    <source>
        <dbReference type="PROSITE" id="PS50977"/>
    </source>
</evidence>
<dbReference type="InterPro" id="IPR001647">
    <property type="entry name" value="HTH_TetR"/>
</dbReference>
<feature type="DNA-binding region" description="H-T-H motif" evidence="4">
    <location>
        <begin position="32"/>
        <end position="51"/>
    </location>
</feature>
<dbReference type="InterPro" id="IPR036271">
    <property type="entry name" value="Tet_transcr_reg_TetR-rel_C_sf"/>
</dbReference>
<dbReference type="PRINTS" id="PR00455">
    <property type="entry name" value="HTHTETR"/>
</dbReference>
<evidence type="ECO:0000313" key="6">
    <source>
        <dbReference type="EMBL" id="SDQ55351.1"/>
    </source>
</evidence>
<dbReference type="InterPro" id="IPR009057">
    <property type="entry name" value="Homeodomain-like_sf"/>
</dbReference>
<dbReference type="Proteomes" id="UP000217103">
    <property type="component" value="Unassembled WGS sequence"/>
</dbReference>
<evidence type="ECO:0000313" key="7">
    <source>
        <dbReference type="Proteomes" id="UP000217103"/>
    </source>
</evidence>
<organism evidence="6 7">
    <name type="scientific">Thermostaphylospora chromogena</name>
    <dbReference type="NCBI Taxonomy" id="35622"/>
    <lineage>
        <taxon>Bacteria</taxon>
        <taxon>Bacillati</taxon>
        <taxon>Actinomycetota</taxon>
        <taxon>Actinomycetes</taxon>
        <taxon>Streptosporangiales</taxon>
        <taxon>Thermomonosporaceae</taxon>
        <taxon>Thermostaphylospora</taxon>
    </lineage>
</organism>
<keyword evidence="3" id="KW-0804">Transcription</keyword>
<dbReference type="PROSITE" id="PS50977">
    <property type="entry name" value="HTH_TETR_2"/>
    <property type="match status" value="1"/>
</dbReference>
<evidence type="ECO:0000256" key="3">
    <source>
        <dbReference type="ARBA" id="ARBA00023163"/>
    </source>
</evidence>
<keyword evidence="7" id="KW-1185">Reference proteome</keyword>